<evidence type="ECO:0000313" key="8">
    <source>
        <dbReference type="Proteomes" id="UP000291078"/>
    </source>
</evidence>
<sequence length="95" mass="10062">MTAPSETWHLFAHGRVQGVGYRAACEACATSLGLTGWVRNRTDGTVEVVATGSPDQLAALRRWMEQGPPAAEVAKVDQESVAPQTFAAFTFGPTA</sequence>
<dbReference type="OrthoDB" id="5295388at2"/>
<dbReference type="EC" id="3.6.1.7" evidence="2 4"/>
<dbReference type="AlphaFoldDB" id="A0A4Q7RJH7"/>
<dbReference type="PROSITE" id="PS51160">
    <property type="entry name" value="ACYLPHOSPHATASE_3"/>
    <property type="match status" value="1"/>
</dbReference>
<dbReference type="InterPro" id="IPR001792">
    <property type="entry name" value="Acylphosphatase-like_dom"/>
</dbReference>
<dbReference type="PANTHER" id="PTHR47268:SF4">
    <property type="entry name" value="ACYLPHOSPHATASE"/>
    <property type="match status" value="1"/>
</dbReference>
<dbReference type="EMBL" id="SGXM01000007">
    <property type="protein sequence ID" value="RZT32350.1"/>
    <property type="molecule type" value="Genomic_DNA"/>
</dbReference>
<dbReference type="NCBIfam" id="NF011004">
    <property type="entry name" value="PRK14430.1"/>
    <property type="match status" value="1"/>
</dbReference>
<dbReference type="GO" id="GO:0003998">
    <property type="term" value="F:acylphosphatase activity"/>
    <property type="evidence" value="ECO:0007669"/>
    <property type="project" value="UniProtKB-EC"/>
</dbReference>
<feature type="active site" evidence="4">
    <location>
        <position position="22"/>
    </location>
</feature>
<evidence type="ECO:0000256" key="1">
    <source>
        <dbReference type="ARBA" id="ARBA00005614"/>
    </source>
</evidence>
<proteinExistence type="inferred from homology"/>
<comment type="catalytic activity">
    <reaction evidence="3 4">
        <text>an acyl phosphate + H2O = a carboxylate + phosphate + H(+)</text>
        <dbReference type="Rhea" id="RHEA:14965"/>
        <dbReference type="ChEBI" id="CHEBI:15377"/>
        <dbReference type="ChEBI" id="CHEBI:15378"/>
        <dbReference type="ChEBI" id="CHEBI:29067"/>
        <dbReference type="ChEBI" id="CHEBI:43474"/>
        <dbReference type="ChEBI" id="CHEBI:59918"/>
        <dbReference type="EC" id="3.6.1.7"/>
    </reaction>
</comment>
<dbReference type="PANTHER" id="PTHR47268">
    <property type="entry name" value="ACYLPHOSPHATASE"/>
    <property type="match status" value="1"/>
</dbReference>
<dbReference type="SUPFAM" id="SSF54975">
    <property type="entry name" value="Acylphosphatase/BLUF domain-like"/>
    <property type="match status" value="1"/>
</dbReference>
<name>A0A4Q7RJH7_9BURK</name>
<protein>
    <recommendedName>
        <fullName evidence="2 4">acylphosphatase</fullName>
        <ecNumber evidence="2 4">3.6.1.7</ecNumber>
    </recommendedName>
</protein>
<comment type="caution">
    <text evidence="7">The sequence shown here is derived from an EMBL/GenBank/DDBJ whole genome shotgun (WGS) entry which is preliminary data.</text>
</comment>
<dbReference type="Pfam" id="PF00708">
    <property type="entry name" value="Acylphosphatase"/>
    <property type="match status" value="1"/>
</dbReference>
<keyword evidence="4" id="KW-0378">Hydrolase</keyword>
<reference evidence="7 8" key="1">
    <citation type="journal article" date="2015" name="Stand. Genomic Sci.">
        <title>Genomic Encyclopedia of Bacterial and Archaeal Type Strains, Phase III: the genomes of soil and plant-associated and newly described type strains.</title>
        <authorList>
            <person name="Whitman W.B."/>
            <person name="Woyke T."/>
            <person name="Klenk H.P."/>
            <person name="Zhou Y."/>
            <person name="Lilburn T.G."/>
            <person name="Beck B.J."/>
            <person name="De Vos P."/>
            <person name="Vandamme P."/>
            <person name="Eisen J.A."/>
            <person name="Garrity G."/>
            <person name="Hugenholtz P."/>
            <person name="Kyrpides N.C."/>
        </authorList>
    </citation>
    <scope>NUCLEOTIDE SEQUENCE [LARGE SCALE GENOMIC DNA]</scope>
    <source>
        <strain evidence="7 8">ASC-9842</strain>
    </source>
</reference>
<dbReference type="RefSeq" id="WP_130393033.1">
    <property type="nucleotide sequence ID" value="NZ_SGXM01000007.1"/>
</dbReference>
<feature type="active site" evidence="4">
    <location>
        <position position="40"/>
    </location>
</feature>
<dbReference type="Gene3D" id="3.30.70.100">
    <property type="match status" value="1"/>
</dbReference>
<keyword evidence="8" id="KW-1185">Reference proteome</keyword>
<feature type="domain" description="Acylphosphatase-like" evidence="6">
    <location>
        <begin position="7"/>
        <end position="93"/>
    </location>
</feature>
<dbReference type="Proteomes" id="UP000291078">
    <property type="component" value="Unassembled WGS sequence"/>
</dbReference>
<dbReference type="InterPro" id="IPR036046">
    <property type="entry name" value="Acylphosphatase-like_dom_sf"/>
</dbReference>
<evidence type="ECO:0000256" key="3">
    <source>
        <dbReference type="ARBA" id="ARBA00047645"/>
    </source>
</evidence>
<evidence type="ECO:0000313" key="7">
    <source>
        <dbReference type="EMBL" id="RZT32350.1"/>
    </source>
</evidence>
<evidence type="ECO:0000259" key="6">
    <source>
        <dbReference type="PROSITE" id="PS51160"/>
    </source>
</evidence>
<evidence type="ECO:0000256" key="2">
    <source>
        <dbReference type="ARBA" id="ARBA00012150"/>
    </source>
</evidence>
<organism evidence="7 8">
    <name type="scientific">Cupriavidus agavae</name>
    <dbReference type="NCBI Taxonomy" id="1001822"/>
    <lineage>
        <taxon>Bacteria</taxon>
        <taxon>Pseudomonadati</taxon>
        <taxon>Pseudomonadota</taxon>
        <taxon>Betaproteobacteria</taxon>
        <taxon>Burkholderiales</taxon>
        <taxon>Burkholderiaceae</taxon>
        <taxon>Cupriavidus</taxon>
    </lineage>
</organism>
<accession>A0A4Q7RJH7</accession>
<gene>
    <name evidence="7" type="ORF">EV147_4095</name>
</gene>
<evidence type="ECO:0000256" key="5">
    <source>
        <dbReference type="RuleBase" id="RU004168"/>
    </source>
</evidence>
<dbReference type="InterPro" id="IPR017968">
    <property type="entry name" value="Acylphosphatase_CS"/>
</dbReference>
<dbReference type="PROSITE" id="PS00151">
    <property type="entry name" value="ACYLPHOSPHATASE_2"/>
    <property type="match status" value="1"/>
</dbReference>
<evidence type="ECO:0000256" key="4">
    <source>
        <dbReference type="PROSITE-ProRule" id="PRU00520"/>
    </source>
</evidence>
<dbReference type="InterPro" id="IPR020456">
    <property type="entry name" value="Acylphosphatase"/>
</dbReference>
<comment type="similarity">
    <text evidence="1 5">Belongs to the acylphosphatase family.</text>
</comment>